<name>A0A0E4GUY7_MYCLN</name>
<keyword evidence="2" id="KW-0288">FMN</keyword>
<dbReference type="InterPro" id="IPR050627">
    <property type="entry name" value="Nitroreductase/BluB"/>
</dbReference>
<evidence type="ECO:0000256" key="3">
    <source>
        <dbReference type="ARBA" id="ARBA00023002"/>
    </source>
</evidence>
<evidence type="ECO:0000313" key="6">
    <source>
        <dbReference type="EMBL" id="CQD04484.1"/>
    </source>
</evidence>
<dbReference type="Gene3D" id="3.40.109.10">
    <property type="entry name" value="NADH Oxidase"/>
    <property type="match status" value="1"/>
</dbReference>
<sequence>MPFSPGEYSDGAVSEHAFSSQDRRVVYRVIAERRDMRRFVPGSVVPEEVLARLLQAAHAAPSVGLMQPWRFIRITDDAVRRSIHALVDEERPRTAAALGPRGAEFLRLKVEGILECAELLVVALADKRDVHIFGRRTLPQMDLASVSCAIQNLWLAARAEGLGVGWVSLFDPQPLAELLEMPADAEPVAILCVGPVPDFPDRPALELDGWTHARPLSEFVSENRWTQPPDTRPAQHGAVHSV</sequence>
<feature type="domain" description="Nitroreductase" evidence="5">
    <location>
        <begin position="30"/>
        <end position="194"/>
    </location>
</feature>
<dbReference type="AlphaFoldDB" id="A0A0E4GUY7"/>
<evidence type="ECO:0000313" key="7">
    <source>
        <dbReference type="Proteomes" id="UP000199251"/>
    </source>
</evidence>
<dbReference type="Proteomes" id="UP000199251">
    <property type="component" value="Unassembled WGS sequence"/>
</dbReference>
<feature type="region of interest" description="Disordered" evidence="4">
    <location>
        <begin position="221"/>
        <end position="242"/>
    </location>
</feature>
<evidence type="ECO:0000256" key="2">
    <source>
        <dbReference type="ARBA" id="ARBA00022643"/>
    </source>
</evidence>
<dbReference type="InterPro" id="IPR000415">
    <property type="entry name" value="Nitroreductase-like"/>
</dbReference>
<keyword evidence="3" id="KW-0560">Oxidoreductase</keyword>
<dbReference type="EMBL" id="CTEE01000001">
    <property type="protein sequence ID" value="CQD04484.1"/>
    <property type="molecule type" value="Genomic_DNA"/>
</dbReference>
<evidence type="ECO:0000256" key="4">
    <source>
        <dbReference type="SAM" id="MobiDB-lite"/>
    </source>
</evidence>
<dbReference type="RefSeq" id="WP_090598981.1">
    <property type="nucleotide sequence ID" value="NZ_CTEE01000001.1"/>
</dbReference>
<evidence type="ECO:0000259" key="5">
    <source>
        <dbReference type="Pfam" id="PF00881"/>
    </source>
</evidence>
<dbReference type="SUPFAM" id="SSF55469">
    <property type="entry name" value="FMN-dependent nitroreductase-like"/>
    <property type="match status" value="1"/>
</dbReference>
<proteinExistence type="predicted"/>
<accession>A0A0E4GUY7</accession>
<organism evidence="6 7">
    <name type="scientific">Mycobacterium lentiflavum</name>
    <dbReference type="NCBI Taxonomy" id="141349"/>
    <lineage>
        <taxon>Bacteria</taxon>
        <taxon>Bacillati</taxon>
        <taxon>Actinomycetota</taxon>
        <taxon>Actinomycetes</taxon>
        <taxon>Mycobacteriales</taxon>
        <taxon>Mycobacteriaceae</taxon>
        <taxon>Mycobacterium</taxon>
        <taxon>Mycobacterium simiae complex</taxon>
    </lineage>
</organism>
<dbReference type="InterPro" id="IPR012825">
    <property type="entry name" value="BluB"/>
</dbReference>
<dbReference type="OrthoDB" id="9773807at2"/>
<dbReference type="PANTHER" id="PTHR23026:SF90">
    <property type="entry name" value="IODOTYROSINE DEIODINASE 1"/>
    <property type="match status" value="1"/>
</dbReference>
<dbReference type="InterPro" id="IPR029479">
    <property type="entry name" value="Nitroreductase"/>
</dbReference>
<protein>
    <submittedName>
        <fullName evidence="6">Cob(II)yrinic acid a,c-diamide reductase</fullName>
    </submittedName>
</protein>
<keyword evidence="1" id="KW-0285">Flavoprotein</keyword>
<dbReference type="GO" id="GO:0016491">
    <property type="term" value="F:oxidoreductase activity"/>
    <property type="evidence" value="ECO:0007669"/>
    <property type="project" value="UniProtKB-KW"/>
</dbReference>
<dbReference type="NCBIfam" id="TIGR02476">
    <property type="entry name" value="BluB"/>
    <property type="match status" value="1"/>
</dbReference>
<dbReference type="PANTHER" id="PTHR23026">
    <property type="entry name" value="NADPH NITROREDUCTASE"/>
    <property type="match status" value="1"/>
</dbReference>
<dbReference type="STRING" id="141349.BN1232_00691"/>
<evidence type="ECO:0000256" key="1">
    <source>
        <dbReference type="ARBA" id="ARBA00022630"/>
    </source>
</evidence>
<reference evidence="6 7" key="1">
    <citation type="submission" date="2015-03" db="EMBL/GenBank/DDBJ databases">
        <authorList>
            <person name="Urmite Genomes"/>
        </authorList>
    </citation>
    <scope>NUCLEOTIDE SEQUENCE [LARGE SCALE GENOMIC DNA]</scope>
    <source>
        <strain evidence="6 7">CSUR P1491</strain>
    </source>
</reference>
<gene>
    <name evidence="6" type="ORF">BN1232_00691</name>
</gene>
<dbReference type="Pfam" id="PF00881">
    <property type="entry name" value="Nitroreductase"/>
    <property type="match status" value="1"/>
</dbReference>